<evidence type="ECO:0000256" key="2">
    <source>
        <dbReference type="ARBA" id="ARBA00023015"/>
    </source>
</evidence>
<feature type="domain" description="HTH lysR-type" evidence="5">
    <location>
        <begin position="8"/>
        <end position="65"/>
    </location>
</feature>
<evidence type="ECO:0000313" key="7">
    <source>
        <dbReference type="Proteomes" id="UP000694287"/>
    </source>
</evidence>
<dbReference type="PANTHER" id="PTHR30126:SF39">
    <property type="entry name" value="HTH-TYPE TRANSCRIPTIONAL REGULATOR CYSL"/>
    <property type="match status" value="1"/>
</dbReference>
<dbReference type="Proteomes" id="UP000694287">
    <property type="component" value="Unassembled WGS sequence"/>
</dbReference>
<sequence>MALSPHVPDLSSLELLVTVAGTGSFGAAGRELGLTQQAVSARIRTIERLIGVPLVQRTPRGSRLTDAGRLLVGWSTPVLNAAAELDAGIDSLRERRDGHLAIAASFTVAEYLLPGWLVALAAEQTAAARPRTAVHLAVHNSDQVIAEILDGTTELGFVEGPDLPPGLAHQVVARDELVVVVPPGHPWTRRAPDVAALAATPLVAREAGSGTRRAYERAVSPADPAVELSSTSAIRSAVLAGAGPAVLSDLAVHDDLATGRLIRVRVHGLVLTRDLSAVWADGSTPTGPARDLLRIATRRR</sequence>
<dbReference type="InterPro" id="IPR005119">
    <property type="entry name" value="LysR_subst-bd"/>
</dbReference>
<keyword evidence="2" id="KW-0805">Transcription regulation</keyword>
<proteinExistence type="inferred from homology"/>
<name>A0ABS6V1J5_9PSEU</name>
<accession>A0ABS6V1J5</accession>
<reference evidence="6 7" key="1">
    <citation type="submission" date="2020-11" db="EMBL/GenBank/DDBJ databases">
        <title>Pseudonocardia abyssalis sp. nov. and Pseudonocardia oceani sp. nov., description and phylogenomic analysis of two novel actinomycetes isolated from the deep Southern Ocean.</title>
        <authorList>
            <person name="Parra J."/>
        </authorList>
    </citation>
    <scope>NUCLEOTIDE SEQUENCE [LARGE SCALE GENOMIC DNA]</scope>
    <source>
        <strain evidence="6 7">KRD-168</strain>
    </source>
</reference>
<evidence type="ECO:0000259" key="5">
    <source>
        <dbReference type="PROSITE" id="PS50931"/>
    </source>
</evidence>
<evidence type="ECO:0000256" key="3">
    <source>
        <dbReference type="ARBA" id="ARBA00023125"/>
    </source>
</evidence>
<evidence type="ECO:0000313" key="6">
    <source>
        <dbReference type="EMBL" id="MBW0137983.1"/>
    </source>
</evidence>
<keyword evidence="3" id="KW-0238">DNA-binding</keyword>
<comment type="similarity">
    <text evidence="1">Belongs to the LysR transcriptional regulatory family.</text>
</comment>
<dbReference type="Pfam" id="PF03466">
    <property type="entry name" value="LysR_substrate"/>
    <property type="match status" value="1"/>
</dbReference>
<dbReference type="Pfam" id="PF00126">
    <property type="entry name" value="HTH_1"/>
    <property type="match status" value="1"/>
</dbReference>
<dbReference type="PROSITE" id="PS50931">
    <property type="entry name" value="HTH_LYSR"/>
    <property type="match status" value="1"/>
</dbReference>
<organism evidence="6 7">
    <name type="scientific">Pseudonocardia abyssalis</name>
    <dbReference type="NCBI Taxonomy" id="2792008"/>
    <lineage>
        <taxon>Bacteria</taxon>
        <taxon>Bacillati</taxon>
        <taxon>Actinomycetota</taxon>
        <taxon>Actinomycetes</taxon>
        <taxon>Pseudonocardiales</taxon>
        <taxon>Pseudonocardiaceae</taxon>
        <taxon>Pseudonocardia</taxon>
    </lineage>
</organism>
<gene>
    <name evidence="6" type="ORF">I4I81_27495</name>
</gene>
<dbReference type="InterPro" id="IPR000847">
    <property type="entry name" value="LysR_HTH_N"/>
</dbReference>
<comment type="caution">
    <text evidence="6">The sequence shown here is derived from an EMBL/GenBank/DDBJ whole genome shotgun (WGS) entry which is preliminary data.</text>
</comment>
<dbReference type="PANTHER" id="PTHR30126">
    <property type="entry name" value="HTH-TYPE TRANSCRIPTIONAL REGULATOR"/>
    <property type="match status" value="1"/>
</dbReference>
<keyword evidence="4" id="KW-0804">Transcription</keyword>
<evidence type="ECO:0000256" key="4">
    <source>
        <dbReference type="ARBA" id="ARBA00023163"/>
    </source>
</evidence>
<evidence type="ECO:0000256" key="1">
    <source>
        <dbReference type="ARBA" id="ARBA00009437"/>
    </source>
</evidence>
<keyword evidence="7" id="KW-1185">Reference proteome</keyword>
<dbReference type="EMBL" id="JADQDK010000001">
    <property type="protein sequence ID" value="MBW0137983.1"/>
    <property type="molecule type" value="Genomic_DNA"/>
</dbReference>
<dbReference type="RefSeq" id="WP_308187709.1">
    <property type="nucleotide sequence ID" value="NZ_JADQDK010000001.1"/>
</dbReference>
<protein>
    <submittedName>
        <fullName evidence="6">LysR family transcriptional regulator</fullName>
    </submittedName>
</protein>